<dbReference type="InterPro" id="IPR050108">
    <property type="entry name" value="CDK"/>
</dbReference>
<sequence length="437" mass="50729">MDKYEKIKKIGEGSYGQVFKCRNKDTGETVAIKKFIESDDDPAIKRIAMREIRMLKHLKHENLVNLIEVFKTKRKHKLHLVFEYCDRTVLDELESHRNGVPETMIKKITFQVLNAVEFCHRHNLNYKSILLWLLFFFDVKPENILITKQNIVKLCDFGFARLMTQQLEMTDYVATRWYRAPELLVGDRQYGTAVDVWAIGCVFCELYSGVPLWPGKSDVDQLYLIRKTLGNLIDKHVAILKSNPHYKNVHIPEPDTIEPLEQKFPYVSERSLDFMKSCLVMDPEKRLTCGQLSQHAYFDGFTNEFERERKEQQKHLHREQQKLLQQQAKIQNNVYVTGTKQQSQGKTLPSLTGITGTQYANVHATSNNPGDYLRPSRLEIYLDSDQRINVNKTRFGNTQHPSVPATSVVNDPDLSIKPSPQTKRLAYGENYTHLPNI</sequence>
<feature type="region of interest" description="Disordered" evidence="11">
    <location>
        <begin position="394"/>
        <end position="415"/>
    </location>
</feature>
<evidence type="ECO:0000256" key="4">
    <source>
        <dbReference type="ARBA" id="ARBA00022741"/>
    </source>
</evidence>
<evidence type="ECO:0000313" key="14">
    <source>
        <dbReference type="EMBL" id="CAF1322163.1"/>
    </source>
</evidence>
<dbReference type="GO" id="GO:0005634">
    <property type="term" value="C:nucleus"/>
    <property type="evidence" value="ECO:0007669"/>
    <property type="project" value="TreeGrafter"/>
</dbReference>
<dbReference type="Proteomes" id="UP000663855">
    <property type="component" value="Unassembled WGS sequence"/>
</dbReference>
<dbReference type="GO" id="GO:0005524">
    <property type="term" value="F:ATP binding"/>
    <property type="evidence" value="ECO:0007669"/>
    <property type="project" value="UniProtKB-UniRule"/>
</dbReference>
<dbReference type="InterPro" id="IPR011009">
    <property type="entry name" value="Kinase-like_dom_sf"/>
</dbReference>
<proteinExistence type="predicted"/>
<feature type="coiled-coil region" evidence="10">
    <location>
        <begin position="302"/>
        <end position="329"/>
    </location>
</feature>
<organism evidence="14 15">
    <name type="scientific">Rotaria magnacalcarata</name>
    <dbReference type="NCBI Taxonomy" id="392030"/>
    <lineage>
        <taxon>Eukaryota</taxon>
        <taxon>Metazoa</taxon>
        <taxon>Spiralia</taxon>
        <taxon>Gnathifera</taxon>
        <taxon>Rotifera</taxon>
        <taxon>Eurotatoria</taxon>
        <taxon>Bdelloidea</taxon>
        <taxon>Philodinida</taxon>
        <taxon>Philodinidae</taxon>
        <taxon>Rotaria</taxon>
    </lineage>
</organism>
<evidence type="ECO:0000256" key="10">
    <source>
        <dbReference type="SAM" id="Coils"/>
    </source>
</evidence>
<evidence type="ECO:0000256" key="11">
    <source>
        <dbReference type="SAM" id="MobiDB-lite"/>
    </source>
</evidence>
<keyword evidence="5" id="KW-0418">Kinase</keyword>
<evidence type="ECO:0000313" key="15">
    <source>
        <dbReference type="Proteomes" id="UP000663834"/>
    </source>
</evidence>
<dbReference type="EC" id="2.7.11.22" evidence="1"/>
<evidence type="ECO:0000256" key="5">
    <source>
        <dbReference type="ARBA" id="ARBA00022777"/>
    </source>
</evidence>
<dbReference type="Proteomes" id="UP000663834">
    <property type="component" value="Unassembled WGS sequence"/>
</dbReference>
<dbReference type="Gene3D" id="1.10.510.10">
    <property type="entry name" value="Transferase(Phosphotransferase) domain 1"/>
    <property type="match status" value="1"/>
</dbReference>
<keyword evidence="4 9" id="KW-0547">Nucleotide-binding</keyword>
<feature type="compositionally biased region" description="Polar residues" evidence="11">
    <location>
        <begin position="394"/>
        <end position="409"/>
    </location>
</feature>
<keyword evidence="3" id="KW-0808">Transferase</keyword>
<keyword evidence="10" id="KW-0175">Coiled coil</keyword>
<dbReference type="Gene3D" id="3.30.200.20">
    <property type="entry name" value="Phosphorylase Kinase, domain 1"/>
    <property type="match status" value="1"/>
</dbReference>
<evidence type="ECO:0000256" key="2">
    <source>
        <dbReference type="ARBA" id="ARBA00022527"/>
    </source>
</evidence>
<dbReference type="PROSITE" id="PS50011">
    <property type="entry name" value="PROTEIN_KINASE_DOM"/>
    <property type="match status" value="1"/>
</dbReference>
<comment type="caution">
    <text evidence="14">The sequence shown here is derived from an EMBL/GenBank/DDBJ whole genome shotgun (WGS) entry which is preliminary data.</text>
</comment>
<dbReference type="EMBL" id="CAJNOV010000427">
    <property type="protein sequence ID" value="CAF1022339.1"/>
    <property type="molecule type" value="Genomic_DNA"/>
</dbReference>
<dbReference type="EMBL" id="CAJNOW010001621">
    <property type="protein sequence ID" value="CAF1322163.1"/>
    <property type="molecule type" value="Genomic_DNA"/>
</dbReference>
<dbReference type="OrthoDB" id="548217at2759"/>
<evidence type="ECO:0000256" key="3">
    <source>
        <dbReference type="ARBA" id="ARBA00022679"/>
    </source>
</evidence>
<gene>
    <name evidence="13" type="ORF">CJN711_LOCUS3377</name>
    <name evidence="14" type="ORF">KQP761_LOCUS5796</name>
</gene>
<dbReference type="PANTHER" id="PTHR24056:SF222">
    <property type="entry name" value="CYCLIN-DEPENDENT KINASE-LIKE 1"/>
    <property type="match status" value="1"/>
</dbReference>
<feature type="domain" description="Protein kinase" evidence="12">
    <location>
        <begin position="4"/>
        <end position="298"/>
    </location>
</feature>
<accession>A0A815FDW6</accession>
<dbReference type="GO" id="GO:0004693">
    <property type="term" value="F:cyclin-dependent protein serine/threonine kinase activity"/>
    <property type="evidence" value="ECO:0007669"/>
    <property type="project" value="UniProtKB-EC"/>
</dbReference>
<evidence type="ECO:0000256" key="7">
    <source>
        <dbReference type="ARBA" id="ARBA00047811"/>
    </source>
</evidence>
<feature type="binding site" evidence="9">
    <location>
        <position position="34"/>
    </location>
    <ligand>
        <name>ATP</name>
        <dbReference type="ChEBI" id="CHEBI:30616"/>
    </ligand>
</feature>
<dbReference type="AlphaFoldDB" id="A0A815FDW6"/>
<dbReference type="SUPFAM" id="SSF56112">
    <property type="entry name" value="Protein kinase-like (PK-like)"/>
    <property type="match status" value="1"/>
</dbReference>
<evidence type="ECO:0000256" key="8">
    <source>
        <dbReference type="ARBA" id="ARBA00048367"/>
    </source>
</evidence>
<dbReference type="InterPro" id="IPR000719">
    <property type="entry name" value="Prot_kinase_dom"/>
</dbReference>
<evidence type="ECO:0000313" key="13">
    <source>
        <dbReference type="EMBL" id="CAF1022339.1"/>
    </source>
</evidence>
<dbReference type="FunFam" id="1.10.510.10:FF:000624">
    <property type="entry name" value="Mitogen-activated protein kinase"/>
    <property type="match status" value="1"/>
</dbReference>
<evidence type="ECO:0000256" key="1">
    <source>
        <dbReference type="ARBA" id="ARBA00012425"/>
    </source>
</evidence>
<keyword evidence="2" id="KW-0723">Serine/threonine-protein kinase</keyword>
<evidence type="ECO:0000256" key="9">
    <source>
        <dbReference type="PROSITE-ProRule" id="PRU10141"/>
    </source>
</evidence>
<evidence type="ECO:0000259" key="12">
    <source>
        <dbReference type="PROSITE" id="PS50011"/>
    </source>
</evidence>
<dbReference type="FunFam" id="3.30.200.20:FF:000049">
    <property type="entry name" value="cyclin-dependent kinase-like 1 isoform X1"/>
    <property type="match status" value="1"/>
</dbReference>
<comment type="catalytic activity">
    <reaction evidence="8">
        <text>L-seryl-[protein] + ATP = O-phospho-L-seryl-[protein] + ADP + H(+)</text>
        <dbReference type="Rhea" id="RHEA:17989"/>
        <dbReference type="Rhea" id="RHEA-COMP:9863"/>
        <dbReference type="Rhea" id="RHEA-COMP:11604"/>
        <dbReference type="ChEBI" id="CHEBI:15378"/>
        <dbReference type="ChEBI" id="CHEBI:29999"/>
        <dbReference type="ChEBI" id="CHEBI:30616"/>
        <dbReference type="ChEBI" id="CHEBI:83421"/>
        <dbReference type="ChEBI" id="CHEBI:456216"/>
        <dbReference type="EC" id="2.7.11.22"/>
    </reaction>
</comment>
<name>A0A815FDW6_9BILA</name>
<dbReference type="InterPro" id="IPR017441">
    <property type="entry name" value="Protein_kinase_ATP_BS"/>
</dbReference>
<protein>
    <recommendedName>
        <fullName evidence="1">cyclin-dependent kinase</fullName>
        <ecNumber evidence="1">2.7.11.22</ecNumber>
    </recommendedName>
</protein>
<dbReference type="PANTHER" id="PTHR24056">
    <property type="entry name" value="CELL DIVISION PROTEIN KINASE"/>
    <property type="match status" value="1"/>
</dbReference>
<dbReference type="PROSITE" id="PS00107">
    <property type="entry name" value="PROTEIN_KINASE_ATP"/>
    <property type="match status" value="1"/>
</dbReference>
<comment type="catalytic activity">
    <reaction evidence="7">
        <text>L-threonyl-[protein] + ATP = O-phospho-L-threonyl-[protein] + ADP + H(+)</text>
        <dbReference type="Rhea" id="RHEA:46608"/>
        <dbReference type="Rhea" id="RHEA-COMP:11060"/>
        <dbReference type="Rhea" id="RHEA-COMP:11605"/>
        <dbReference type="ChEBI" id="CHEBI:15378"/>
        <dbReference type="ChEBI" id="CHEBI:30013"/>
        <dbReference type="ChEBI" id="CHEBI:30616"/>
        <dbReference type="ChEBI" id="CHEBI:61977"/>
        <dbReference type="ChEBI" id="CHEBI:456216"/>
        <dbReference type="EC" id="2.7.11.22"/>
    </reaction>
</comment>
<reference evidence="14" key="1">
    <citation type="submission" date="2021-02" db="EMBL/GenBank/DDBJ databases">
        <authorList>
            <person name="Nowell W R."/>
        </authorList>
    </citation>
    <scope>NUCLEOTIDE SEQUENCE</scope>
</reference>
<keyword evidence="6 9" id="KW-0067">ATP-binding</keyword>
<dbReference type="Pfam" id="PF00069">
    <property type="entry name" value="Pkinase"/>
    <property type="match status" value="1"/>
</dbReference>
<dbReference type="SMART" id="SM00220">
    <property type="entry name" value="S_TKc"/>
    <property type="match status" value="1"/>
</dbReference>
<evidence type="ECO:0000256" key="6">
    <source>
        <dbReference type="ARBA" id="ARBA00022840"/>
    </source>
</evidence>